<evidence type="ECO:0000256" key="3">
    <source>
        <dbReference type="SAM" id="MobiDB-lite"/>
    </source>
</evidence>
<dbReference type="STRING" id="578462.A0A0L0TC04"/>
<feature type="compositionally biased region" description="Basic and acidic residues" evidence="3">
    <location>
        <begin position="1"/>
        <end position="16"/>
    </location>
</feature>
<evidence type="ECO:0000256" key="2">
    <source>
        <dbReference type="ARBA" id="ARBA00022490"/>
    </source>
</evidence>
<dbReference type="PANTHER" id="PTHR15346">
    <property type="entry name" value="DYNACTIN SUBUNIT"/>
    <property type="match status" value="1"/>
</dbReference>
<gene>
    <name evidence="4" type="ORF">AMAG_16713</name>
</gene>
<comment type="subcellular location">
    <subcellularLocation>
        <location evidence="1">Cytoplasm</location>
    </subcellularLocation>
</comment>
<dbReference type="eggNOG" id="KOG3958">
    <property type="taxonomic scope" value="Eukaryota"/>
</dbReference>
<reference evidence="5" key="2">
    <citation type="submission" date="2009-11" db="EMBL/GenBank/DDBJ databases">
        <title>The Genome Sequence of Allomyces macrogynus strain ATCC 38327.</title>
        <authorList>
            <consortium name="The Broad Institute Genome Sequencing Platform"/>
            <person name="Russ C."/>
            <person name="Cuomo C."/>
            <person name="Shea T."/>
            <person name="Young S.K."/>
            <person name="Zeng Q."/>
            <person name="Koehrsen M."/>
            <person name="Haas B."/>
            <person name="Borodovsky M."/>
            <person name="Guigo R."/>
            <person name="Alvarado L."/>
            <person name="Berlin A."/>
            <person name="Borenstein D."/>
            <person name="Chen Z."/>
            <person name="Engels R."/>
            <person name="Freedman E."/>
            <person name="Gellesch M."/>
            <person name="Goldberg J."/>
            <person name="Griggs A."/>
            <person name="Gujja S."/>
            <person name="Heiman D."/>
            <person name="Hepburn T."/>
            <person name="Howarth C."/>
            <person name="Jen D."/>
            <person name="Larson L."/>
            <person name="Lewis B."/>
            <person name="Mehta T."/>
            <person name="Park D."/>
            <person name="Pearson M."/>
            <person name="Roberts A."/>
            <person name="Saif S."/>
            <person name="Shenoy N."/>
            <person name="Sisk P."/>
            <person name="Stolte C."/>
            <person name="Sykes S."/>
            <person name="Walk T."/>
            <person name="White J."/>
            <person name="Yandava C."/>
            <person name="Burger G."/>
            <person name="Gray M.W."/>
            <person name="Holland P.W.H."/>
            <person name="King N."/>
            <person name="Lang F.B.F."/>
            <person name="Roger A.J."/>
            <person name="Ruiz-Trillo I."/>
            <person name="Lander E."/>
            <person name="Nusbaum C."/>
        </authorList>
    </citation>
    <scope>NUCLEOTIDE SEQUENCE [LARGE SCALE GENOMIC DNA]</scope>
    <source>
        <strain evidence="5">ATCC 38327</strain>
    </source>
</reference>
<dbReference type="VEuPathDB" id="FungiDB:AMAG_16713"/>
<evidence type="ECO:0000256" key="1">
    <source>
        <dbReference type="ARBA" id="ARBA00004496"/>
    </source>
</evidence>
<keyword evidence="2" id="KW-0963">Cytoplasm</keyword>
<dbReference type="GO" id="GO:0007017">
    <property type="term" value="P:microtubule-based process"/>
    <property type="evidence" value="ECO:0007669"/>
    <property type="project" value="InterPro"/>
</dbReference>
<organism evidence="4 5">
    <name type="scientific">Allomyces macrogynus (strain ATCC 38327)</name>
    <name type="common">Allomyces javanicus var. macrogynus</name>
    <dbReference type="NCBI Taxonomy" id="578462"/>
    <lineage>
        <taxon>Eukaryota</taxon>
        <taxon>Fungi</taxon>
        <taxon>Fungi incertae sedis</taxon>
        <taxon>Blastocladiomycota</taxon>
        <taxon>Blastocladiomycetes</taxon>
        <taxon>Blastocladiales</taxon>
        <taxon>Blastocladiaceae</taxon>
        <taxon>Allomyces</taxon>
    </lineage>
</organism>
<dbReference type="AlphaFoldDB" id="A0A0L0TC04"/>
<dbReference type="Proteomes" id="UP000054350">
    <property type="component" value="Unassembled WGS sequence"/>
</dbReference>
<reference evidence="4 5" key="1">
    <citation type="submission" date="2009-11" db="EMBL/GenBank/DDBJ databases">
        <title>Annotation of Allomyces macrogynus ATCC 38327.</title>
        <authorList>
            <consortium name="The Broad Institute Genome Sequencing Platform"/>
            <person name="Russ C."/>
            <person name="Cuomo C."/>
            <person name="Burger G."/>
            <person name="Gray M.W."/>
            <person name="Holland P.W.H."/>
            <person name="King N."/>
            <person name="Lang F.B.F."/>
            <person name="Roger A.J."/>
            <person name="Ruiz-Trillo I."/>
            <person name="Young S.K."/>
            <person name="Zeng Q."/>
            <person name="Gargeya S."/>
            <person name="Fitzgerald M."/>
            <person name="Haas B."/>
            <person name="Abouelleil A."/>
            <person name="Alvarado L."/>
            <person name="Arachchi H.M."/>
            <person name="Berlin A."/>
            <person name="Chapman S.B."/>
            <person name="Gearin G."/>
            <person name="Goldberg J."/>
            <person name="Griggs A."/>
            <person name="Gujja S."/>
            <person name="Hansen M."/>
            <person name="Heiman D."/>
            <person name="Howarth C."/>
            <person name="Larimer J."/>
            <person name="Lui A."/>
            <person name="MacDonald P.J.P."/>
            <person name="McCowen C."/>
            <person name="Montmayeur A."/>
            <person name="Murphy C."/>
            <person name="Neiman D."/>
            <person name="Pearson M."/>
            <person name="Priest M."/>
            <person name="Roberts A."/>
            <person name="Saif S."/>
            <person name="Shea T."/>
            <person name="Sisk P."/>
            <person name="Stolte C."/>
            <person name="Sykes S."/>
            <person name="Wortman J."/>
            <person name="Nusbaum C."/>
            <person name="Birren B."/>
        </authorList>
    </citation>
    <scope>NUCLEOTIDE SEQUENCE [LARGE SCALE GENOMIC DNA]</scope>
    <source>
        <strain evidence="4 5">ATCC 38327</strain>
    </source>
</reference>
<dbReference type="InterPro" id="IPR028133">
    <property type="entry name" value="Dynamitin"/>
</dbReference>
<evidence type="ECO:0008006" key="6">
    <source>
        <dbReference type="Google" id="ProtNLM"/>
    </source>
</evidence>
<feature type="region of interest" description="Disordered" evidence="3">
    <location>
        <begin position="1"/>
        <end position="45"/>
    </location>
</feature>
<protein>
    <recommendedName>
        <fullName evidence="6">Dynactin subunit 2</fullName>
    </recommendedName>
</protein>
<evidence type="ECO:0000313" key="5">
    <source>
        <dbReference type="Proteomes" id="UP000054350"/>
    </source>
</evidence>
<proteinExistence type="predicted"/>
<dbReference type="OrthoDB" id="4977at2759"/>
<dbReference type="Pfam" id="PF04912">
    <property type="entry name" value="Dynamitin"/>
    <property type="match status" value="1"/>
</dbReference>
<evidence type="ECO:0000313" key="4">
    <source>
        <dbReference type="EMBL" id="KNE72230.1"/>
    </source>
</evidence>
<dbReference type="GO" id="GO:0005869">
    <property type="term" value="C:dynactin complex"/>
    <property type="evidence" value="ECO:0007669"/>
    <property type="project" value="InterPro"/>
</dbReference>
<name>A0A0L0TC04_ALLM3</name>
<keyword evidence="5" id="KW-1185">Reference proteome</keyword>
<dbReference type="EMBL" id="GG745378">
    <property type="protein sequence ID" value="KNE72230.1"/>
    <property type="molecule type" value="Genomic_DNA"/>
</dbReference>
<accession>A0A0L0TC04</accession>
<sequence length="451" mass="48586">MSSKYDRLPDIARDQPDVYETPDTPTASPADARNPSSGGARRFDRHDHLAEESLLQLADDSVNGGTDAPVLPADADADAVPDVVVRQRLSLKAGRRISLPMRASMRPMPTSRTRSPRARRAYRTYPQSAVDALRRARARVPPLQRLARLQAEAAQLAEDIQNPTANGHAGDAGRYAEAVAQLAALERDLDEFHSRARAAAGLSTPPLGTSAGVKDHQLASRVLEHIKSFRESALAGGPTFQRGLYYTPETSALVRSSKLADMDARVHALERVVGHTLEPELVPRDPLASTIARLETHVSYLAQPRQLDALARQLKVVNEELAALAAGPLAASRAAGGGSPTQQQPIRADLVDKVEALYALVDKMDPLVPVVPRVLARLQALHTLHAEAGMFADGLRRLVADQARTDRAVRDLSDAVARLEKAAVANADTVAANVAALEERVDGLVRRIEAL</sequence>
<dbReference type="GO" id="GO:0005737">
    <property type="term" value="C:cytoplasm"/>
    <property type="evidence" value="ECO:0007669"/>
    <property type="project" value="UniProtKB-SubCell"/>
</dbReference>